<dbReference type="PANTHER" id="PTHR46499">
    <property type="entry name" value="QUEUINE TRNA-RIBOSYLTRANSFERASE"/>
    <property type="match status" value="1"/>
</dbReference>
<feature type="binding site" evidence="2">
    <location>
        <position position="307"/>
    </location>
    <ligand>
        <name>Zn(2+)</name>
        <dbReference type="ChEBI" id="CHEBI:29105"/>
    </ligand>
</feature>
<evidence type="ECO:0000256" key="1">
    <source>
        <dbReference type="ARBA" id="ARBA00022694"/>
    </source>
</evidence>
<feature type="active site" description="Proton acceptor" evidence="2">
    <location>
        <position position="93"/>
    </location>
</feature>
<comment type="function">
    <text evidence="2">Catalyzes the base-exchange of a guanine (G) residue with the queuine precursor 7-aminomethyl-7-deazaguanine (PreQ1) at position 34 (anticodon wobble position) in tRNAs with GU(N) anticodons (tRNA-Asp, -Asn, -His and -Tyr). Catalysis occurs through a double-displacement mechanism. The nucleophile active site attacks the C1' of nucleotide 34 to detach the guanine base from the RNA, forming a covalent enzyme-RNA intermediate. The proton acceptor active site deprotonates the incoming PreQ1, allowing a nucleophilic attack on the C1' of the ribose to form the product. After dissociation, two additional enzymatic reactions on the tRNA convert PreQ1 to queuine (Q), resulting in the hypermodified nucleoside queuosine (7-(((4,5-cis-dihydroxy-2-cyclopenten-1-yl)amino)methyl)-7-deazaguanosine).</text>
</comment>
<sequence>MTERFSFTLEAADGRARKGVISTPRGEIRTPAFMPVGTAATVKAMMPESVAATGADILLGNTYHLMLRPGAERIERLGGLHRFMNWSGPILTDSGGFQVMSLAELRKLTEEGVTFRSHVDGSRHMLSPETSMDIQRQLGSDIVMCFDECPALPADHDRIAESMRLSMRWAQRSRDAFGDRPGHALFGIQQGGDVEDLRGESAEALQEIGFDGYAIGGLAVGEGQKIMFQVLDYAPGMLPADKPRYLMGVGKPDDIVGAVKRGVDMMDCVLPSRSGRTGQAWTRRGQVNIKNARHADDPRPLDEACTCPACTNYSRAYLHHVFRSGEIISSMLLTWHNLHYYQELMAEMRDAISAGSFDAFEADFNAQRSAGDIAPL</sequence>
<keyword evidence="2 4" id="KW-0808">Transferase</keyword>
<feature type="binding site" evidence="2">
    <location>
        <position position="217"/>
    </location>
    <ligand>
        <name>substrate</name>
    </ligand>
</feature>
<dbReference type="HAMAP" id="MF_00168">
    <property type="entry name" value="Q_tRNA_Tgt"/>
    <property type="match status" value="1"/>
</dbReference>
<comment type="subunit">
    <text evidence="2">Homodimer. Within each dimer, one monomer is responsible for RNA recognition and catalysis, while the other monomer binds to the replacement base PreQ1.</text>
</comment>
<feature type="binding site" evidence="2">
    <location>
        <position position="305"/>
    </location>
    <ligand>
        <name>Zn(2+)</name>
        <dbReference type="ChEBI" id="CHEBI:29105"/>
    </ligand>
</feature>
<comment type="caution">
    <text evidence="2">Lacks conserved residue(s) required for the propagation of feature annotation.</text>
</comment>
<feature type="binding site" evidence="2">
    <location>
        <position position="147"/>
    </location>
    <ligand>
        <name>substrate</name>
    </ligand>
</feature>
<comment type="pathway">
    <text evidence="2">tRNA modification; tRNA-queuosine biosynthesis.</text>
</comment>
<comment type="cofactor">
    <cofactor evidence="2">
        <name>Zn(2+)</name>
        <dbReference type="ChEBI" id="CHEBI:29105"/>
    </cofactor>
    <text evidence="2">Binds 1 zinc ion per subunit.</text>
</comment>
<keyword evidence="2" id="KW-0479">Metal-binding</keyword>
<comment type="catalytic activity">
    <reaction evidence="2">
        <text>7-aminomethyl-7-carbaguanine + guanosine(34) in tRNA = 7-aminomethyl-7-carbaguanosine(34) in tRNA + guanine</text>
        <dbReference type="Rhea" id="RHEA:24104"/>
        <dbReference type="Rhea" id="RHEA-COMP:10341"/>
        <dbReference type="Rhea" id="RHEA-COMP:10342"/>
        <dbReference type="ChEBI" id="CHEBI:16235"/>
        <dbReference type="ChEBI" id="CHEBI:58703"/>
        <dbReference type="ChEBI" id="CHEBI:74269"/>
        <dbReference type="ChEBI" id="CHEBI:82833"/>
        <dbReference type="EC" id="2.4.2.29"/>
    </reaction>
</comment>
<proteinExistence type="inferred from homology"/>
<accession>A0ABS6T4S9</accession>
<dbReference type="Pfam" id="PF01702">
    <property type="entry name" value="TGT"/>
    <property type="match status" value="1"/>
</dbReference>
<keyword evidence="2 4" id="KW-0328">Glycosyltransferase</keyword>
<name>A0ABS6T4S9_9RHOB</name>
<organism evidence="4 5">
    <name type="scientific">Maritimibacter dapengensis</name>
    <dbReference type="NCBI Taxonomy" id="2836868"/>
    <lineage>
        <taxon>Bacteria</taxon>
        <taxon>Pseudomonadati</taxon>
        <taxon>Pseudomonadota</taxon>
        <taxon>Alphaproteobacteria</taxon>
        <taxon>Rhodobacterales</taxon>
        <taxon>Roseobacteraceae</taxon>
        <taxon>Maritimibacter</taxon>
    </lineage>
</organism>
<dbReference type="PANTHER" id="PTHR46499:SF1">
    <property type="entry name" value="QUEUINE TRNA-RIBOSYLTRANSFERASE"/>
    <property type="match status" value="1"/>
</dbReference>
<dbReference type="Proteomes" id="UP000756530">
    <property type="component" value="Unassembled WGS sequence"/>
</dbReference>
<keyword evidence="1 2" id="KW-0819">tRNA processing</keyword>
<keyword evidence="2" id="KW-0671">Queuosine biosynthesis</keyword>
<feature type="active site" description="Nucleophile" evidence="2">
    <location>
        <position position="267"/>
    </location>
</feature>
<dbReference type="InterPro" id="IPR050076">
    <property type="entry name" value="ArchSynthase1/Queuine_TRR"/>
</dbReference>
<dbReference type="NCBIfam" id="TIGR00449">
    <property type="entry name" value="tgt_general"/>
    <property type="match status" value="1"/>
</dbReference>
<dbReference type="EC" id="2.4.2.29" evidence="2"/>
<comment type="caution">
    <text evidence="4">The sequence shown here is derived from an EMBL/GenBank/DDBJ whole genome shotgun (WGS) entry which is preliminary data.</text>
</comment>
<feature type="region of interest" description="RNA binding" evidence="2">
    <location>
        <begin position="248"/>
        <end position="254"/>
    </location>
</feature>
<dbReference type="NCBIfam" id="TIGR00430">
    <property type="entry name" value="Q_tRNA_tgt"/>
    <property type="match status" value="1"/>
</dbReference>
<feature type="binding site" evidence="2">
    <location>
        <begin position="93"/>
        <end position="97"/>
    </location>
    <ligand>
        <name>substrate</name>
    </ligand>
</feature>
<reference evidence="4 5" key="1">
    <citation type="submission" date="2021-05" db="EMBL/GenBank/DDBJ databases">
        <title>Culturable bacteria isolated from Daya Bay.</title>
        <authorList>
            <person name="Zheng W."/>
            <person name="Yu S."/>
            <person name="Huang Y."/>
        </authorList>
    </citation>
    <scope>NUCLEOTIDE SEQUENCE [LARGE SCALE GENOMIC DNA]</scope>
    <source>
        <strain evidence="4 5">DP4N28-5</strain>
    </source>
</reference>
<feature type="binding site" evidence="2">
    <location>
        <position position="336"/>
    </location>
    <ligand>
        <name>Zn(2+)</name>
        <dbReference type="ChEBI" id="CHEBI:29105"/>
    </ligand>
</feature>
<dbReference type="EMBL" id="JAHUZE010000002">
    <property type="protein sequence ID" value="MBV7379556.1"/>
    <property type="molecule type" value="Genomic_DNA"/>
</dbReference>
<dbReference type="InterPro" id="IPR004803">
    <property type="entry name" value="TGT"/>
</dbReference>
<gene>
    <name evidence="2 4" type="primary">tgt</name>
    <name evidence="4" type="ORF">KJP28_11515</name>
</gene>
<dbReference type="GO" id="GO:0016757">
    <property type="term" value="F:glycosyltransferase activity"/>
    <property type="evidence" value="ECO:0007669"/>
    <property type="project" value="UniProtKB-KW"/>
</dbReference>
<feature type="domain" description="tRNA-guanine(15) transglycosylase-like" evidence="3">
    <location>
        <begin position="15"/>
        <end position="368"/>
    </location>
</feature>
<protein>
    <recommendedName>
        <fullName evidence="2">Queuine tRNA-ribosyltransferase</fullName>
        <ecNumber evidence="2">2.4.2.29</ecNumber>
    </recommendedName>
    <alternativeName>
        <fullName evidence="2">Guanine insertion enzyme</fullName>
    </alternativeName>
    <alternativeName>
        <fullName evidence="2">tRNA-guanine transglycosylase</fullName>
    </alternativeName>
</protein>
<evidence type="ECO:0000256" key="2">
    <source>
        <dbReference type="HAMAP-Rule" id="MF_00168"/>
    </source>
</evidence>
<feature type="binding site" evidence="2">
    <location>
        <position position="310"/>
    </location>
    <ligand>
        <name>Zn(2+)</name>
        <dbReference type="ChEBI" id="CHEBI:29105"/>
    </ligand>
</feature>
<feature type="binding site" evidence="2">
    <location>
        <position position="190"/>
    </location>
    <ligand>
        <name>substrate</name>
    </ligand>
</feature>
<evidence type="ECO:0000313" key="4">
    <source>
        <dbReference type="EMBL" id="MBV7379556.1"/>
    </source>
</evidence>
<evidence type="ECO:0000259" key="3">
    <source>
        <dbReference type="Pfam" id="PF01702"/>
    </source>
</evidence>
<keyword evidence="5" id="KW-1185">Reference proteome</keyword>
<evidence type="ECO:0000313" key="5">
    <source>
        <dbReference type="Proteomes" id="UP000756530"/>
    </source>
</evidence>
<dbReference type="RefSeq" id="WP_218392678.1">
    <property type="nucleotide sequence ID" value="NZ_JAHUZE010000002.1"/>
</dbReference>
<keyword evidence="2" id="KW-0862">Zinc</keyword>
<comment type="similarity">
    <text evidence="2">Belongs to the queuine tRNA-ribosyltransferase family.</text>
</comment>
<dbReference type="InterPro" id="IPR002616">
    <property type="entry name" value="tRNA_ribo_trans-like"/>
</dbReference>